<reference evidence="6 7" key="1">
    <citation type="submission" date="2024-05" db="EMBL/GenBank/DDBJ databases">
        <title>Genome sequencing and assembly of Indian major carp, Cirrhinus mrigala (Hamilton, 1822).</title>
        <authorList>
            <person name="Mohindra V."/>
            <person name="Chowdhury L.M."/>
            <person name="Lal K."/>
            <person name="Jena J.K."/>
        </authorList>
    </citation>
    <scope>NUCLEOTIDE SEQUENCE [LARGE SCALE GENOMIC DNA]</scope>
    <source>
        <strain evidence="6">CM1030</strain>
        <tissue evidence="6">Blood</tissue>
    </source>
</reference>
<proteinExistence type="predicted"/>
<sequence length="56" mass="6059">MIRVLRLGSTERSLLKGFTGAVTDLAFAHLDSTLLGCVDEAGNMFIWQLTSSSSKI</sequence>
<comment type="subcellular location">
    <subcellularLocation>
        <location evidence="1">Cytoplasm</location>
    </subcellularLocation>
</comment>
<evidence type="ECO:0000259" key="5">
    <source>
        <dbReference type="Pfam" id="PF16529"/>
    </source>
</evidence>
<dbReference type="InterPro" id="IPR032401">
    <property type="entry name" value="EDC4_WD40"/>
</dbReference>
<dbReference type="Pfam" id="PF16529">
    <property type="entry name" value="Ge1_WD40"/>
    <property type="match status" value="1"/>
</dbReference>
<gene>
    <name evidence="6" type="ORF">M9458_036314</name>
</gene>
<name>A0ABD0P1V2_CIRMR</name>
<comment type="caution">
    <text evidence="6">The sequence shown here is derived from an EMBL/GenBank/DDBJ whole genome shotgun (WGS) entry which is preliminary data.</text>
</comment>
<keyword evidence="2" id="KW-0963">Cytoplasm</keyword>
<evidence type="ECO:0000256" key="4">
    <source>
        <dbReference type="ARBA" id="ARBA00022737"/>
    </source>
</evidence>
<protein>
    <recommendedName>
        <fullName evidence="5">Enhancer of mRNA-decapping protein 4 WD40 repeat region domain-containing protein</fullName>
    </recommendedName>
</protein>
<organism evidence="6 7">
    <name type="scientific">Cirrhinus mrigala</name>
    <name type="common">Mrigala</name>
    <dbReference type="NCBI Taxonomy" id="683832"/>
    <lineage>
        <taxon>Eukaryota</taxon>
        <taxon>Metazoa</taxon>
        <taxon>Chordata</taxon>
        <taxon>Craniata</taxon>
        <taxon>Vertebrata</taxon>
        <taxon>Euteleostomi</taxon>
        <taxon>Actinopterygii</taxon>
        <taxon>Neopterygii</taxon>
        <taxon>Teleostei</taxon>
        <taxon>Ostariophysi</taxon>
        <taxon>Cypriniformes</taxon>
        <taxon>Cyprinidae</taxon>
        <taxon>Labeoninae</taxon>
        <taxon>Labeonini</taxon>
        <taxon>Cirrhinus</taxon>
    </lineage>
</organism>
<evidence type="ECO:0000256" key="3">
    <source>
        <dbReference type="ARBA" id="ARBA00022574"/>
    </source>
</evidence>
<dbReference type="GO" id="GO:0005737">
    <property type="term" value="C:cytoplasm"/>
    <property type="evidence" value="ECO:0007669"/>
    <property type="project" value="UniProtKB-SubCell"/>
</dbReference>
<accession>A0ABD0P1V2</accession>
<dbReference type="InterPro" id="IPR045152">
    <property type="entry name" value="EDC4-like"/>
</dbReference>
<dbReference type="PANTHER" id="PTHR15598">
    <property type="entry name" value="ENHANCER OF MRNA-DECAPPING PROTEIN 4"/>
    <property type="match status" value="1"/>
</dbReference>
<keyword evidence="3" id="KW-0853">WD repeat</keyword>
<evidence type="ECO:0000256" key="1">
    <source>
        <dbReference type="ARBA" id="ARBA00004496"/>
    </source>
</evidence>
<feature type="domain" description="Enhancer of mRNA-decapping protein 4 WD40 repeat region" evidence="5">
    <location>
        <begin position="1"/>
        <end position="56"/>
    </location>
</feature>
<dbReference type="Proteomes" id="UP001529510">
    <property type="component" value="Unassembled WGS sequence"/>
</dbReference>
<dbReference type="EMBL" id="JAMKFB020000018">
    <property type="protein sequence ID" value="KAL0168092.1"/>
    <property type="molecule type" value="Genomic_DNA"/>
</dbReference>
<evidence type="ECO:0000313" key="7">
    <source>
        <dbReference type="Proteomes" id="UP001529510"/>
    </source>
</evidence>
<keyword evidence="7" id="KW-1185">Reference proteome</keyword>
<dbReference type="AlphaFoldDB" id="A0ABD0P1V2"/>
<evidence type="ECO:0000313" key="6">
    <source>
        <dbReference type="EMBL" id="KAL0168092.1"/>
    </source>
</evidence>
<feature type="non-terminal residue" evidence="6">
    <location>
        <position position="56"/>
    </location>
</feature>
<evidence type="ECO:0000256" key="2">
    <source>
        <dbReference type="ARBA" id="ARBA00022490"/>
    </source>
</evidence>
<dbReference type="PANTHER" id="PTHR15598:SF5">
    <property type="entry name" value="ENHANCER OF MRNA-DECAPPING PROTEIN 4"/>
    <property type="match status" value="1"/>
</dbReference>
<keyword evidence="4" id="KW-0677">Repeat</keyword>